<gene>
    <name evidence="1" type="ORF">JYU29_05090</name>
</gene>
<evidence type="ECO:0000313" key="1">
    <source>
        <dbReference type="EMBL" id="MBS9720062.1"/>
    </source>
</evidence>
<dbReference type="InterPro" id="IPR039418">
    <property type="entry name" value="LexA-like"/>
</dbReference>
<sequence>MNTPRATKDWIKAVAAYLNLSLSELAVKSGLSPSTVTRYMNDNSGKLTITDRTLDAIAVFSGVAKNVMPGQQAVPGLGEGEAMPYDAQGPEKLPDWVEAAVKAAVGTRNGVAAWIAKNWALDMLGVIPGDVVLIDQNKRPKPGDIVCVQLRDLATGSTETVLRRYDPPYVTTHSAKSGPSRPEVIDDMRVSVVGVETGLIRPRH</sequence>
<dbReference type="EMBL" id="JAFMNX010000001">
    <property type="protein sequence ID" value="MBS9720062.1"/>
    <property type="molecule type" value="Genomic_DNA"/>
</dbReference>
<dbReference type="CDD" id="cd06529">
    <property type="entry name" value="S24_LexA-like"/>
    <property type="match status" value="1"/>
</dbReference>
<protein>
    <submittedName>
        <fullName evidence="1">LexA family transcriptional regulator</fullName>
    </submittedName>
</protein>
<dbReference type="InterPro" id="IPR001387">
    <property type="entry name" value="Cro/C1-type_HTH"/>
</dbReference>
<dbReference type="InterPro" id="IPR010982">
    <property type="entry name" value="Lambda_DNA-bd_dom_sf"/>
</dbReference>
<evidence type="ECO:0000313" key="2">
    <source>
        <dbReference type="Proteomes" id="UP001297272"/>
    </source>
</evidence>
<name>A0ABS5RUQ6_9HYPH</name>
<accession>A0ABS5RUQ6</accession>
<comment type="caution">
    <text evidence="1">The sequence shown here is derived from an EMBL/GenBank/DDBJ whole genome shotgun (WGS) entry which is preliminary data.</text>
</comment>
<dbReference type="Proteomes" id="UP001297272">
    <property type="component" value="Unassembled WGS sequence"/>
</dbReference>
<proteinExistence type="predicted"/>
<keyword evidence="2" id="KW-1185">Reference proteome</keyword>
<dbReference type="CDD" id="cd00093">
    <property type="entry name" value="HTH_XRE"/>
    <property type="match status" value="1"/>
</dbReference>
<reference evidence="1 2" key="1">
    <citation type="submission" date="2021-03" db="EMBL/GenBank/DDBJ databases">
        <title>Tianweitania aestuarii sp. nov., isolated from a tidal flat.</title>
        <authorList>
            <person name="Park S."/>
            <person name="Yoon J.-H."/>
        </authorList>
    </citation>
    <scope>NUCLEOTIDE SEQUENCE [LARGE SCALE GENOMIC DNA]</scope>
    <source>
        <strain evidence="1 2">BSSL-BM11</strain>
    </source>
</reference>
<dbReference type="SUPFAM" id="SSF47413">
    <property type="entry name" value="lambda repressor-like DNA-binding domains"/>
    <property type="match status" value="1"/>
</dbReference>
<dbReference type="Gene3D" id="2.10.109.10">
    <property type="entry name" value="Umud Fragment, subunit A"/>
    <property type="match status" value="1"/>
</dbReference>
<organism evidence="1 2">
    <name type="scientific">Tianweitania aestuarii</name>
    <dbReference type="NCBI Taxonomy" id="2814886"/>
    <lineage>
        <taxon>Bacteria</taxon>
        <taxon>Pseudomonadati</taxon>
        <taxon>Pseudomonadota</taxon>
        <taxon>Alphaproteobacteria</taxon>
        <taxon>Hyphomicrobiales</taxon>
        <taxon>Phyllobacteriaceae</taxon>
        <taxon>Tianweitania</taxon>
    </lineage>
</organism>
<dbReference type="RefSeq" id="WP_213983633.1">
    <property type="nucleotide sequence ID" value="NZ_JAFMNX010000001.1"/>
</dbReference>
<dbReference type="Gene3D" id="1.10.260.40">
    <property type="entry name" value="lambda repressor-like DNA-binding domains"/>
    <property type="match status" value="1"/>
</dbReference>